<dbReference type="AlphaFoldDB" id="A0A9P5TVB7"/>
<comment type="caution">
    <text evidence="2">The sequence shown here is derived from an EMBL/GenBank/DDBJ whole genome shotgun (WGS) entry which is preliminary data.</text>
</comment>
<sequence>MSARKVVICGAGFLGRHIARAIVASPQLNGKPPLVVQISSRNPLRIWNALHSDSDVSKDRLLPAVPVDITEPHTIKKAFTGASIVVSLVGIMHGSPADFERVQLRGAENIALAARDAGARLIHFSALGADPGSHIPYTRTKGLAELSVLAVQPGANIIRPSLVFGPEDDFFNRFAKLSKFLPFLPVFGGGESLFQPIYVDDIARLTTKLCEEKVGKELGGKIIEAGGPQIYTYRDLMRLILETTGRGRPILSFPFAIGKLQGAILEKLPTNLLTVTRAQIEQLQLDNIVQSRLPKNHVSVEEVFLAYNLPPLRTLEDILPTYLHTGGK</sequence>
<dbReference type="Proteomes" id="UP000724874">
    <property type="component" value="Unassembled WGS sequence"/>
</dbReference>
<dbReference type="Gene3D" id="3.40.50.720">
    <property type="entry name" value="NAD(P)-binding Rossmann-like Domain"/>
    <property type="match status" value="1"/>
</dbReference>
<dbReference type="InterPro" id="IPR036291">
    <property type="entry name" value="NAD(P)-bd_dom_sf"/>
</dbReference>
<dbReference type="SUPFAM" id="SSF51735">
    <property type="entry name" value="NAD(P)-binding Rossmann-fold domains"/>
    <property type="match status" value="1"/>
</dbReference>
<dbReference type="CDD" id="cd05271">
    <property type="entry name" value="NDUFA9_like_SDR_a"/>
    <property type="match status" value="1"/>
</dbReference>
<name>A0A9P5TVB7_GYMJU</name>
<proteinExistence type="predicted"/>
<evidence type="ECO:0000313" key="3">
    <source>
        <dbReference type="Proteomes" id="UP000724874"/>
    </source>
</evidence>
<dbReference type="OrthoDB" id="275457at2759"/>
<gene>
    <name evidence="2" type="ORF">CPB84DRAFT_1760323</name>
</gene>
<protein>
    <recommendedName>
        <fullName evidence="1">NAD-dependent epimerase/dehydratase domain-containing protein</fullName>
    </recommendedName>
</protein>
<organism evidence="2 3">
    <name type="scientific">Gymnopilus junonius</name>
    <name type="common">Spectacular rustgill mushroom</name>
    <name type="synonym">Gymnopilus spectabilis subsp. junonius</name>
    <dbReference type="NCBI Taxonomy" id="109634"/>
    <lineage>
        <taxon>Eukaryota</taxon>
        <taxon>Fungi</taxon>
        <taxon>Dikarya</taxon>
        <taxon>Basidiomycota</taxon>
        <taxon>Agaricomycotina</taxon>
        <taxon>Agaricomycetes</taxon>
        <taxon>Agaricomycetidae</taxon>
        <taxon>Agaricales</taxon>
        <taxon>Agaricineae</taxon>
        <taxon>Hymenogastraceae</taxon>
        <taxon>Gymnopilus</taxon>
    </lineage>
</organism>
<evidence type="ECO:0000259" key="1">
    <source>
        <dbReference type="Pfam" id="PF01370"/>
    </source>
</evidence>
<evidence type="ECO:0000313" key="2">
    <source>
        <dbReference type="EMBL" id="KAF8913093.1"/>
    </source>
</evidence>
<dbReference type="Pfam" id="PF01370">
    <property type="entry name" value="Epimerase"/>
    <property type="match status" value="1"/>
</dbReference>
<dbReference type="PANTHER" id="PTHR12126">
    <property type="entry name" value="NADH-UBIQUINONE OXIDOREDUCTASE 39 KDA SUBUNIT-RELATED"/>
    <property type="match status" value="1"/>
</dbReference>
<keyword evidence="3" id="KW-1185">Reference proteome</keyword>
<reference evidence="2" key="1">
    <citation type="submission" date="2020-11" db="EMBL/GenBank/DDBJ databases">
        <authorList>
            <consortium name="DOE Joint Genome Institute"/>
            <person name="Ahrendt S."/>
            <person name="Riley R."/>
            <person name="Andreopoulos W."/>
            <person name="LaButti K."/>
            <person name="Pangilinan J."/>
            <person name="Ruiz-duenas F.J."/>
            <person name="Barrasa J.M."/>
            <person name="Sanchez-Garcia M."/>
            <person name="Camarero S."/>
            <person name="Miyauchi S."/>
            <person name="Serrano A."/>
            <person name="Linde D."/>
            <person name="Babiker R."/>
            <person name="Drula E."/>
            <person name="Ayuso-Fernandez I."/>
            <person name="Pacheco R."/>
            <person name="Padilla G."/>
            <person name="Ferreira P."/>
            <person name="Barriuso J."/>
            <person name="Kellner H."/>
            <person name="Castanera R."/>
            <person name="Alfaro M."/>
            <person name="Ramirez L."/>
            <person name="Pisabarro A.G."/>
            <person name="Kuo A."/>
            <person name="Tritt A."/>
            <person name="Lipzen A."/>
            <person name="He G."/>
            <person name="Yan M."/>
            <person name="Ng V."/>
            <person name="Cullen D."/>
            <person name="Martin F."/>
            <person name="Rosso M.-N."/>
            <person name="Henrissat B."/>
            <person name="Hibbett D."/>
            <person name="Martinez A.T."/>
            <person name="Grigoriev I.V."/>
        </authorList>
    </citation>
    <scope>NUCLEOTIDE SEQUENCE</scope>
    <source>
        <strain evidence="2">AH 44721</strain>
    </source>
</reference>
<accession>A0A9P5TVB7</accession>
<dbReference type="InterPro" id="IPR001509">
    <property type="entry name" value="Epimerase_deHydtase"/>
</dbReference>
<dbReference type="InterPro" id="IPR051207">
    <property type="entry name" value="ComplexI_NDUFA9_subunit"/>
</dbReference>
<feature type="domain" description="NAD-dependent epimerase/dehydratase" evidence="1">
    <location>
        <begin position="8"/>
        <end position="214"/>
    </location>
</feature>
<dbReference type="EMBL" id="JADNYJ010000002">
    <property type="protein sequence ID" value="KAF8913093.1"/>
    <property type="molecule type" value="Genomic_DNA"/>
</dbReference>
<dbReference type="GO" id="GO:0044877">
    <property type="term" value="F:protein-containing complex binding"/>
    <property type="evidence" value="ECO:0007669"/>
    <property type="project" value="TreeGrafter"/>
</dbReference>
<dbReference type="PANTHER" id="PTHR12126:SF11">
    <property type="entry name" value="NADH DEHYDROGENASE [UBIQUINONE] 1 ALPHA SUBCOMPLEX SUBUNIT 9, MITOCHONDRIAL"/>
    <property type="match status" value="1"/>
</dbReference>